<keyword evidence="2" id="KW-0645">Protease</keyword>
<dbReference type="CDD" id="cd21112">
    <property type="entry name" value="alphaLP-like"/>
    <property type="match status" value="1"/>
</dbReference>
<feature type="signal peptide" evidence="8">
    <location>
        <begin position="1"/>
        <end position="29"/>
    </location>
</feature>
<evidence type="ECO:0000313" key="10">
    <source>
        <dbReference type="EMBL" id="WNG51528.1"/>
    </source>
</evidence>
<dbReference type="InterPro" id="IPR001316">
    <property type="entry name" value="Pept_S1A_streptogrisin"/>
</dbReference>
<keyword evidence="4" id="KW-0378">Hydrolase</keyword>
<dbReference type="InterPro" id="IPR004236">
    <property type="entry name" value="Pept_S1_alpha_lytic"/>
</dbReference>
<dbReference type="InterPro" id="IPR037295">
    <property type="entry name" value="Alpha-lytic_protease_prodomain"/>
</dbReference>
<organism evidence="10 11">
    <name type="scientific">Archangium minus</name>
    <dbReference type="NCBI Taxonomy" id="83450"/>
    <lineage>
        <taxon>Bacteria</taxon>
        <taxon>Pseudomonadati</taxon>
        <taxon>Myxococcota</taxon>
        <taxon>Myxococcia</taxon>
        <taxon>Myxococcales</taxon>
        <taxon>Cystobacterineae</taxon>
        <taxon>Archangiaceae</taxon>
        <taxon>Archangium</taxon>
    </lineage>
</organism>
<name>A0ABY9X7Z3_9BACT</name>
<evidence type="ECO:0000256" key="4">
    <source>
        <dbReference type="ARBA" id="ARBA00022801"/>
    </source>
</evidence>
<dbReference type="SUPFAM" id="SSF50494">
    <property type="entry name" value="Trypsin-like serine proteases"/>
    <property type="match status" value="1"/>
</dbReference>
<dbReference type="InterPro" id="IPR009003">
    <property type="entry name" value="Peptidase_S1_PA"/>
</dbReference>
<keyword evidence="11" id="KW-1185">Reference proteome</keyword>
<keyword evidence="3 8" id="KW-0732">Signal</keyword>
<evidence type="ECO:0000256" key="8">
    <source>
        <dbReference type="SAM" id="SignalP"/>
    </source>
</evidence>
<dbReference type="InterPro" id="IPR035070">
    <property type="entry name" value="Streptogrisin_prodomain"/>
</dbReference>
<dbReference type="RefSeq" id="WP_395811792.1">
    <property type="nucleotide sequence ID" value="NZ_CP043494.1"/>
</dbReference>
<dbReference type="Proteomes" id="UP001611383">
    <property type="component" value="Chromosome"/>
</dbReference>
<dbReference type="EMBL" id="CP043494">
    <property type="protein sequence ID" value="WNG51528.1"/>
    <property type="molecule type" value="Genomic_DNA"/>
</dbReference>
<keyword evidence="5" id="KW-0720">Serine protease</keyword>
<feature type="domain" description="Peptidase S1A alpha-lytic prodomain" evidence="9">
    <location>
        <begin position="117"/>
        <end position="173"/>
    </location>
</feature>
<gene>
    <name evidence="10" type="ORF">F0U60_50900</name>
</gene>
<keyword evidence="7" id="KW-1015">Disulfide bond</keyword>
<dbReference type="SUPFAM" id="SSF54806">
    <property type="entry name" value="Alpha-lytic protease prodomain"/>
    <property type="match status" value="1"/>
</dbReference>
<sequence length="379" mass="39425">MIRKLNALSTMTALFAGLAIQGIPMTAAAASADESVSPEIISTMQRDFGLSEAQVRRRLAVEAAAPRLERKLNEELGAGFGGAWLNEDGSKLIVGVTDEASAERVRLAGAEPRLVARTLKQLEQIKEELDRGASEADSSIHAWYVDVATNTVVVLADDSAMSKSRVEEFLARADRKDGAIRVVASAEQPRPLYDVRGGDAYYPGSSRCSIGFSVTGGFVTAGHCGARGTAVSGSNRVAQGTVQASSFPGNDYAWVKVNSNWTPRGVVNRYSGSTTVSVAGSTEAAVGASVCRSGSTTGWRCGTIQAKNSTVNYPQGSVSGLTRTNACAEGGDSGGSWISGSQAQGVTSGGSGNCTSGGTTYFQPVNEILSVYGLRLTTN</sequence>
<comment type="similarity">
    <text evidence="1">Belongs to the peptidase S1 family.</text>
</comment>
<protein>
    <submittedName>
        <fullName evidence="10">S1 family peptidase</fullName>
    </submittedName>
</protein>
<evidence type="ECO:0000256" key="5">
    <source>
        <dbReference type="ARBA" id="ARBA00022825"/>
    </source>
</evidence>
<feature type="chain" id="PRO_5045269498" evidence="8">
    <location>
        <begin position="30"/>
        <end position="379"/>
    </location>
</feature>
<proteinExistence type="inferred from homology"/>
<evidence type="ECO:0000256" key="6">
    <source>
        <dbReference type="ARBA" id="ARBA00023145"/>
    </source>
</evidence>
<dbReference type="Gene3D" id="3.30.300.50">
    <property type="match status" value="2"/>
</dbReference>
<evidence type="ECO:0000256" key="7">
    <source>
        <dbReference type="ARBA" id="ARBA00023157"/>
    </source>
</evidence>
<dbReference type="Gene3D" id="2.40.10.10">
    <property type="entry name" value="Trypsin-like serine proteases"/>
    <property type="match status" value="2"/>
</dbReference>
<dbReference type="Pfam" id="PF02983">
    <property type="entry name" value="Pro_Al_protease"/>
    <property type="match status" value="1"/>
</dbReference>
<evidence type="ECO:0000256" key="2">
    <source>
        <dbReference type="ARBA" id="ARBA00022670"/>
    </source>
</evidence>
<evidence type="ECO:0000259" key="9">
    <source>
        <dbReference type="Pfam" id="PF02983"/>
    </source>
</evidence>
<reference evidence="10 11" key="1">
    <citation type="submission" date="2019-08" db="EMBL/GenBank/DDBJ databases">
        <title>Archangium and Cystobacter genomes.</title>
        <authorList>
            <person name="Chen I.-C.K."/>
            <person name="Wielgoss S."/>
        </authorList>
    </citation>
    <scope>NUCLEOTIDE SEQUENCE [LARGE SCALE GENOMIC DNA]</scope>
    <source>
        <strain evidence="10 11">Cbm 6</strain>
    </source>
</reference>
<dbReference type="InterPro" id="IPR043504">
    <property type="entry name" value="Peptidase_S1_PA_chymotrypsin"/>
</dbReference>
<evidence type="ECO:0000256" key="3">
    <source>
        <dbReference type="ARBA" id="ARBA00022729"/>
    </source>
</evidence>
<dbReference type="PRINTS" id="PR00861">
    <property type="entry name" value="ALYTICPTASE"/>
</dbReference>
<evidence type="ECO:0000256" key="1">
    <source>
        <dbReference type="ARBA" id="ARBA00007664"/>
    </source>
</evidence>
<accession>A0ABY9X7Z3</accession>
<dbReference type="PIRSF" id="PIRSF001134">
    <property type="entry name" value="Streptogrisin"/>
    <property type="match status" value="1"/>
</dbReference>
<evidence type="ECO:0000313" key="11">
    <source>
        <dbReference type="Proteomes" id="UP001611383"/>
    </source>
</evidence>
<keyword evidence="6" id="KW-0865">Zymogen</keyword>